<comment type="caution">
    <text evidence="2">The sequence shown here is derived from an EMBL/GenBank/DDBJ whole genome shotgun (WGS) entry which is preliminary data.</text>
</comment>
<dbReference type="AlphaFoldDB" id="C0XRC5"/>
<evidence type="ECO:0000313" key="3">
    <source>
        <dbReference type="Proteomes" id="UP000006196"/>
    </source>
</evidence>
<protein>
    <submittedName>
        <fullName evidence="2">Uncharacterized protein</fullName>
    </submittedName>
</protein>
<feature type="compositionally biased region" description="Low complexity" evidence="1">
    <location>
        <begin position="31"/>
        <end position="48"/>
    </location>
</feature>
<evidence type="ECO:0000256" key="1">
    <source>
        <dbReference type="SAM" id="MobiDB-lite"/>
    </source>
</evidence>
<name>C0XRC5_CORLD</name>
<dbReference type="STRING" id="525263.HMPREF0298_0995"/>
<accession>C0XRC5</accession>
<gene>
    <name evidence="2" type="ORF">HMPREF0298_0995</name>
</gene>
<dbReference type="Proteomes" id="UP000006196">
    <property type="component" value="Unassembled WGS sequence"/>
</dbReference>
<organism evidence="2 3">
    <name type="scientific">Corynebacterium lipophiloflavum (strain ATCC 700352 / DSM 44291 / CCUG 37336 / JCM 10383 / DMMZ 1944)</name>
    <dbReference type="NCBI Taxonomy" id="525263"/>
    <lineage>
        <taxon>Bacteria</taxon>
        <taxon>Bacillati</taxon>
        <taxon>Actinomycetota</taxon>
        <taxon>Actinomycetes</taxon>
        <taxon>Mycobacteriales</taxon>
        <taxon>Corynebacteriaceae</taxon>
        <taxon>Corynebacterium</taxon>
    </lineage>
</organism>
<feature type="region of interest" description="Disordered" evidence="1">
    <location>
        <begin position="24"/>
        <end position="48"/>
    </location>
</feature>
<keyword evidence="3" id="KW-1185">Reference proteome</keyword>
<evidence type="ECO:0000313" key="2">
    <source>
        <dbReference type="EMBL" id="EEI17208.1"/>
    </source>
</evidence>
<dbReference type="EMBL" id="ACHJ01000097">
    <property type="protein sequence ID" value="EEI17208.1"/>
    <property type="molecule type" value="Genomic_DNA"/>
</dbReference>
<reference evidence="2" key="1">
    <citation type="submission" date="2009-01" db="EMBL/GenBank/DDBJ databases">
        <authorList>
            <person name="Qin X."/>
            <person name="Bachman B."/>
            <person name="Battles P."/>
            <person name="Bell A."/>
            <person name="Bess C."/>
            <person name="Bickham C."/>
            <person name="Chaboub L."/>
            <person name="Chen D."/>
            <person name="Coyle M."/>
            <person name="Deiros D.R."/>
            <person name="Dinh H."/>
            <person name="Forbes L."/>
            <person name="Fowler G."/>
            <person name="Francisco L."/>
            <person name="Fu Q."/>
            <person name="Gubbala S."/>
            <person name="Hale W."/>
            <person name="Han Y."/>
            <person name="Hemphill L."/>
            <person name="Highlander S.K."/>
            <person name="Hirani K."/>
            <person name="Hogues M."/>
            <person name="Jackson L."/>
            <person name="Jakkamsetti A."/>
            <person name="Javaid M."/>
            <person name="Jiang H."/>
            <person name="Korchina V."/>
            <person name="Kovar C."/>
            <person name="Lara F."/>
            <person name="Lee S."/>
            <person name="Mata R."/>
            <person name="Mathew T."/>
            <person name="Moen C."/>
            <person name="Morales K."/>
            <person name="Munidasa M."/>
            <person name="Nazareth L."/>
            <person name="Ngo R."/>
            <person name="Nguyen L."/>
            <person name="Okwuonu G."/>
            <person name="Ongeri F."/>
            <person name="Patil S."/>
            <person name="Petrosino J."/>
            <person name="Pham C."/>
            <person name="Pham P."/>
            <person name="Pu L.-L."/>
            <person name="Puazo M."/>
            <person name="Raj R."/>
            <person name="Reid J."/>
            <person name="Rouhana J."/>
            <person name="Saada N."/>
            <person name="Shang Y."/>
            <person name="Simmons D."/>
            <person name="Thornton R."/>
            <person name="Warren J."/>
            <person name="Weissenberger G."/>
            <person name="Zhang J."/>
            <person name="Zhang L."/>
            <person name="Zhou C."/>
            <person name="Zhu D."/>
            <person name="Muzny D."/>
            <person name="Worley K."/>
            <person name="Gibbs R."/>
        </authorList>
    </citation>
    <scope>NUCLEOTIDE SEQUENCE [LARGE SCALE GENOMIC DNA]</scope>
    <source>
        <strain evidence="2">DSM 44291</strain>
    </source>
</reference>
<proteinExistence type="predicted"/>
<dbReference type="HOGENOM" id="CLU_3151785_0_0_11"/>
<sequence>MRVGACHGGQSSSWLLRRRPFRTKQTSLKTAPAQAACNIKAAAQRPDS</sequence>